<dbReference type="Gene3D" id="3.40.50.1220">
    <property type="entry name" value="TPP-binding domain"/>
    <property type="match status" value="1"/>
</dbReference>
<feature type="binding site" evidence="3">
    <location>
        <position position="288"/>
    </location>
    <ligand>
        <name>FAD</name>
        <dbReference type="ChEBI" id="CHEBI:57692"/>
    </ligand>
</feature>
<dbReference type="RefSeq" id="WP_184172877.1">
    <property type="nucleotide sequence ID" value="NZ_JACHGF010000002.1"/>
</dbReference>
<dbReference type="GO" id="GO:0033539">
    <property type="term" value="P:fatty acid beta-oxidation using acyl-CoA dehydrogenase"/>
    <property type="evidence" value="ECO:0007669"/>
    <property type="project" value="TreeGrafter"/>
</dbReference>
<dbReference type="AlphaFoldDB" id="A0A840TQE6"/>
<reference evidence="5 6" key="1">
    <citation type="submission" date="2020-08" db="EMBL/GenBank/DDBJ databases">
        <title>Genomic Encyclopedia of Type Strains, Phase IV (KMG-IV): sequencing the most valuable type-strain genomes for metagenomic binning, comparative biology and taxonomic classification.</title>
        <authorList>
            <person name="Goeker M."/>
        </authorList>
    </citation>
    <scope>NUCLEOTIDE SEQUENCE [LARGE SCALE GENOMIC DNA]</scope>
    <source>
        <strain evidence="5 6">DSM 105074</strain>
    </source>
</reference>
<keyword evidence="6" id="KW-1185">Reference proteome</keyword>
<comment type="caution">
    <text evidence="5">The sequence shown here is derived from an EMBL/GenBank/DDBJ whole genome shotgun (WGS) entry which is preliminary data.</text>
</comment>
<dbReference type="PANTHER" id="PTHR43153">
    <property type="entry name" value="ELECTRON TRANSFER FLAVOPROTEIN ALPHA"/>
    <property type="match status" value="1"/>
</dbReference>
<accession>A0A840TQE6</accession>
<evidence type="ECO:0000313" key="5">
    <source>
        <dbReference type="EMBL" id="MBB5283463.1"/>
    </source>
</evidence>
<dbReference type="GO" id="GO:0050660">
    <property type="term" value="F:flavin adenine dinucleotide binding"/>
    <property type="evidence" value="ECO:0007669"/>
    <property type="project" value="InterPro"/>
</dbReference>
<evidence type="ECO:0000259" key="4">
    <source>
        <dbReference type="SMART" id="SM00893"/>
    </source>
</evidence>
<dbReference type="SMART" id="SM00893">
    <property type="entry name" value="ETF"/>
    <property type="match status" value="1"/>
</dbReference>
<feature type="binding site" evidence="3">
    <location>
        <begin position="306"/>
        <end position="307"/>
    </location>
    <ligand>
        <name>FAD</name>
        <dbReference type="ChEBI" id="CHEBI:57692"/>
    </ligand>
</feature>
<comment type="similarity">
    <text evidence="1">Belongs to the ETF alpha-subunit/FixB family.</text>
</comment>
<feature type="domain" description="Electron transfer flavoprotein alpha/beta-subunit N-terminal" evidence="4">
    <location>
        <begin position="3"/>
        <end position="188"/>
    </location>
</feature>
<dbReference type="SUPFAM" id="SSF52402">
    <property type="entry name" value="Adenine nucleotide alpha hydrolases-like"/>
    <property type="match status" value="1"/>
</dbReference>
<dbReference type="Proteomes" id="UP000557307">
    <property type="component" value="Unassembled WGS sequence"/>
</dbReference>
<dbReference type="EMBL" id="JACHGF010000002">
    <property type="protein sequence ID" value="MBB5283463.1"/>
    <property type="molecule type" value="Genomic_DNA"/>
</dbReference>
<evidence type="ECO:0000256" key="2">
    <source>
        <dbReference type="ARBA" id="ARBA00022982"/>
    </source>
</evidence>
<dbReference type="Pfam" id="PF00766">
    <property type="entry name" value="ETF_alpha"/>
    <property type="match status" value="1"/>
</dbReference>
<protein>
    <submittedName>
        <fullName evidence="5">Electron transfer flavoprotein alpha subunit</fullName>
    </submittedName>
</protein>
<keyword evidence="2" id="KW-0813">Transport</keyword>
<dbReference type="InterPro" id="IPR014730">
    <property type="entry name" value="ETF_a/b_N"/>
</dbReference>
<gene>
    <name evidence="5" type="ORF">HNQ92_001589</name>
</gene>
<sequence length="322" mass="33863">MSVLIFVEIDNGTIKKTSQEAIAYGAQVAQMLNASTTVLALGQADEAALATAGNFGATKVLHDANDKLTQENSLAYAHVLVQAAQQEGSKVIVLAKSGLGDAVAARAAAKLQASVVSNITDLPEISEGTFKVKRSIYTGKAFATVEVQSEIKVLAIRKNAIEPEPTDELATVEPFSPSLRDSDFVATITQVEKASSNLSLTDADIIVSGGRGMKGPENWGPLEELAKALGAATGCSKPVSDLDWRPHHEHIGQTGIKVAPNLYIACGISGAIQHLAGVNGSKYIVVINKDPEAPFFKAADYGIVGDIFEILPRLTKAVEASR</sequence>
<dbReference type="InterPro" id="IPR029035">
    <property type="entry name" value="DHS-like_NAD/FAD-binding_dom"/>
</dbReference>
<dbReference type="InterPro" id="IPR014729">
    <property type="entry name" value="Rossmann-like_a/b/a_fold"/>
</dbReference>
<organism evidence="5 6">
    <name type="scientific">Rhabdobacter roseus</name>
    <dbReference type="NCBI Taxonomy" id="1655419"/>
    <lineage>
        <taxon>Bacteria</taxon>
        <taxon>Pseudomonadati</taxon>
        <taxon>Bacteroidota</taxon>
        <taxon>Cytophagia</taxon>
        <taxon>Cytophagales</taxon>
        <taxon>Cytophagaceae</taxon>
        <taxon>Rhabdobacter</taxon>
    </lineage>
</organism>
<evidence type="ECO:0000256" key="3">
    <source>
        <dbReference type="PIRSR" id="PIRSR000089-1"/>
    </source>
</evidence>
<dbReference type="GO" id="GO:0009055">
    <property type="term" value="F:electron transfer activity"/>
    <property type="evidence" value="ECO:0007669"/>
    <property type="project" value="InterPro"/>
</dbReference>
<name>A0A840TQE6_9BACT</name>
<evidence type="ECO:0000313" key="6">
    <source>
        <dbReference type="Proteomes" id="UP000557307"/>
    </source>
</evidence>
<comment type="cofactor">
    <cofactor evidence="3">
        <name>FAD</name>
        <dbReference type="ChEBI" id="CHEBI:57692"/>
    </cofactor>
    <text evidence="3">Binds 1 FAD per dimer.</text>
</comment>
<dbReference type="PIRSF" id="PIRSF000089">
    <property type="entry name" value="Electra_flavoP_a"/>
    <property type="match status" value="1"/>
</dbReference>
<dbReference type="PANTHER" id="PTHR43153:SF1">
    <property type="entry name" value="ELECTRON TRANSFER FLAVOPROTEIN SUBUNIT ALPHA, MITOCHONDRIAL"/>
    <property type="match status" value="1"/>
</dbReference>
<feature type="binding site" evidence="3">
    <location>
        <position position="211"/>
    </location>
    <ligand>
        <name>FAD</name>
        <dbReference type="ChEBI" id="CHEBI:57692"/>
    </ligand>
</feature>
<keyword evidence="3" id="KW-0274">FAD</keyword>
<dbReference type="SUPFAM" id="SSF52467">
    <property type="entry name" value="DHS-like NAD/FAD-binding domain"/>
    <property type="match status" value="1"/>
</dbReference>
<keyword evidence="3" id="KW-0285">Flavoprotein</keyword>
<dbReference type="InterPro" id="IPR014731">
    <property type="entry name" value="ETF_asu_C"/>
</dbReference>
<keyword evidence="2" id="KW-0249">Electron transport</keyword>
<dbReference type="InterPro" id="IPR001308">
    <property type="entry name" value="ETF_a/FixB"/>
</dbReference>
<proteinExistence type="inferred from homology"/>
<dbReference type="Gene3D" id="3.40.50.620">
    <property type="entry name" value="HUPs"/>
    <property type="match status" value="1"/>
</dbReference>
<dbReference type="Pfam" id="PF01012">
    <property type="entry name" value="ETF"/>
    <property type="match status" value="1"/>
</dbReference>
<feature type="binding site" evidence="3">
    <location>
        <begin position="267"/>
        <end position="274"/>
    </location>
    <ligand>
        <name>FAD</name>
        <dbReference type="ChEBI" id="CHEBI:57692"/>
    </ligand>
</feature>
<evidence type="ECO:0000256" key="1">
    <source>
        <dbReference type="ARBA" id="ARBA00005817"/>
    </source>
</evidence>